<dbReference type="GO" id="GO:0051537">
    <property type="term" value="F:2 iron, 2 sulfur cluster binding"/>
    <property type="evidence" value="ECO:0007669"/>
    <property type="project" value="InterPro"/>
</dbReference>
<dbReference type="InterPro" id="IPR017927">
    <property type="entry name" value="FAD-bd_FR_type"/>
</dbReference>
<proteinExistence type="predicted"/>
<name>H1XZP4_9SPHI</name>
<reference evidence="3" key="1">
    <citation type="submission" date="2011-09" db="EMBL/GenBank/DDBJ databases">
        <title>The permanent draft genome of Mucilaginibacter paludis DSM 18603.</title>
        <authorList>
            <consortium name="US DOE Joint Genome Institute (JGI-PGF)"/>
            <person name="Lucas S."/>
            <person name="Han J."/>
            <person name="Lapidus A."/>
            <person name="Bruce D."/>
            <person name="Goodwin L."/>
            <person name="Pitluck S."/>
            <person name="Peters L."/>
            <person name="Kyrpides N."/>
            <person name="Mavromatis K."/>
            <person name="Ivanova N."/>
            <person name="Mikhailova N."/>
            <person name="Held B."/>
            <person name="Detter J.C."/>
            <person name="Tapia R."/>
            <person name="Han C."/>
            <person name="Land M."/>
            <person name="Hauser L."/>
            <person name="Markowitz V."/>
            <person name="Cheng J.-F."/>
            <person name="Hugenholtz P."/>
            <person name="Woyke T."/>
            <person name="Wu D."/>
            <person name="Tindall B."/>
            <person name="Brambilla E."/>
            <person name="Klenk H.-P."/>
            <person name="Eisen J.A."/>
        </authorList>
    </citation>
    <scope>NUCLEOTIDE SEQUENCE [LARGE SCALE GENOMIC DNA]</scope>
    <source>
        <strain evidence="3">DSM 18603</strain>
    </source>
</reference>
<dbReference type="Pfam" id="PF00970">
    <property type="entry name" value="FAD_binding_6"/>
    <property type="match status" value="1"/>
</dbReference>
<dbReference type="InterPro" id="IPR036010">
    <property type="entry name" value="2Fe-2S_ferredoxin-like_sf"/>
</dbReference>
<dbReference type="HOGENOM" id="CLU_003827_14_1_10"/>
<dbReference type="EMBL" id="CM001403">
    <property type="protein sequence ID" value="EHQ27736.1"/>
    <property type="molecule type" value="Genomic_DNA"/>
</dbReference>
<dbReference type="Proteomes" id="UP000002774">
    <property type="component" value="Chromosome"/>
</dbReference>
<gene>
    <name evidence="3" type="ORF">Mucpa_3638</name>
</gene>
<dbReference type="Pfam" id="PF00111">
    <property type="entry name" value="Fer2"/>
    <property type="match status" value="1"/>
</dbReference>
<dbReference type="PANTHER" id="PTHR47354">
    <property type="entry name" value="NADH OXIDOREDUCTASE HCR"/>
    <property type="match status" value="1"/>
</dbReference>
<dbReference type="PROSITE" id="PS00197">
    <property type="entry name" value="2FE2S_FER_1"/>
    <property type="match status" value="1"/>
</dbReference>
<dbReference type="CDD" id="cd00207">
    <property type="entry name" value="fer2"/>
    <property type="match status" value="1"/>
</dbReference>
<organism evidence="3 4">
    <name type="scientific">Mucilaginibacter paludis DSM 18603</name>
    <dbReference type="NCBI Taxonomy" id="714943"/>
    <lineage>
        <taxon>Bacteria</taxon>
        <taxon>Pseudomonadati</taxon>
        <taxon>Bacteroidota</taxon>
        <taxon>Sphingobacteriia</taxon>
        <taxon>Sphingobacteriales</taxon>
        <taxon>Sphingobacteriaceae</taxon>
        <taxon>Mucilaginibacter</taxon>
    </lineage>
</organism>
<dbReference type="InterPro" id="IPR006058">
    <property type="entry name" value="2Fe2S_fd_BS"/>
</dbReference>
<evidence type="ECO:0000259" key="1">
    <source>
        <dbReference type="PROSITE" id="PS51085"/>
    </source>
</evidence>
<dbReference type="GO" id="GO:0016491">
    <property type="term" value="F:oxidoreductase activity"/>
    <property type="evidence" value="ECO:0007669"/>
    <property type="project" value="InterPro"/>
</dbReference>
<dbReference type="Gene3D" id="3.40.50.80">
    <property type="entry name" value="Nucleotide-binding domain of ferredoxin-NADP reductase (FNR) module"/>
    <property type="match status" value="1"/>
</dbReference>
<dbReference type="STRING" id="714943.Mucpa_3638"/>
<protein>
    <submittedName>
        <fullName evidence="3">Oxidoreductase FAD-binding domain protein</fullName>
    </submittedName>
</protein>
<dbReference type="RefSeq" id="WP_008508294.1">
    <property type="nucleotide sequence ID" value="NZ_CM001403.1"/>
</dbReference>
<dbReference type="OrthoDB" id="9789468at2"/>
<dbReference type="SUPFAM" id="SSF63380">
    <property type="entry name" value="Riboflavin synthase domain-like"/>
    <property type="match status" value="1"/>
</dbReference>
<dbReference type="SUPFAM" id="SSF52343">
    <property type="entry name" value="Ferredoxin reductase-like, C-terminal NADP-linked domain"/>
    <property type="match status" value="1"/>
</dbReference>
<dbReference type="InterPro" id="IPR039261">
    <property type="entry name" value="FNR_nucleotide-bd"/>
</dbReference>
<feature type="domain" description="2Fe-2S ferredoxin-type" evidence="1">
    <location>
        <begin position="253"/>
        <end position="339"/>
    </location>
</feature>
<dbReference type="Gene3D" id="2.40.30.10">
    <property type="entry name" value="Translation factors"/>
    <property type="match status" value="1"/>
</dbReference>
<evidence type="ECO:0000259" key="2">
    <source>
        <dbReference type="PROSITE" id="PS51384"/>
    </source>
</evidence>
<keyword evidence="4" id="KW-1185">Reference proteome</keyword>
<dbReference type="InterPro" id="IPR008333">
    <property type="entry name" value="Cbr1-like_FAD-bd_dom"/>
</dbReference>
<dbReference type="AlphaFoldDB" id="H1XZP4"/>
<dbReference type="PROSITE" id="PS51384">
    <property type="entry name" value="FAD_FR"/>
    <property type="match status" value="1"/>
</dbReference>
<dbReference type="Pfam" id="PF00175">
    <property type="entry name" value="NAD_binding_1"/>
    <property type="match status" value="1"/>
</dbReference>
<feature type="domain" description="FAD-binding FR-type" evidence="2">
    <location>
        <begin position="1"/>
        <end position="104"/>
    </location>
</feature>
<sequence>MLSYTLKVVAIIKETQDASTICFKQPALKKITYVPGQYITLIVTINNRKYKRPYSLSSAPGIDNTLNITVKRVNHGIVSNHIIDTFKEGTMVEVIEPMGNFVAPKDHSRSDIYLWGAGSGITPLMSILKYALKNNIGTVTLSYCNPNKEQTIFYDQLLALNHDYPNSFFLNLFYTKEVNENSWYGRLNAEQIIQIIKKSPDFLQTTHYVCGPKGLKETVSMTIKSHGLSSTHIFTEDFEHIVSEDELKDIHTQVVKLVKNEKQFNVEVVKGKSILEAGLDLQLDLLYSCQTGACTLCKAKLFSGKVKTIGDISRKGLNDDEYLLCCSYPYTEDVKFKID</sequence>
<dbReference type="InterPro" id="IPR050415">
    <property type="entry name" value="MRET"/>
</dbReference>
<dbReference type="eggNOG" id="COG1018">
    <property type="taxonomic scope" value="Bacteria"/>
</dbReference>
<dbReference type="PROSITE" id="PS51085">
    <property type="entry name" value="2FE2S_FER_2"/>
    <property type="match status" value="1"/>
</dbReference>
<dbReference type="InterPro" id="IPR017938">
    <property type="entry name" value="Riboflavin_synthase-like_b-brl"/>
</dbReference>
<dbReference type="InterPro" id="IPR012675">
    <property type="entry name" value="Beta-grasp_dom_sf"/>
</dbReference>
<accession>H1XZP4</accession>
<dbReference type="InterPro" id="IPR001433">
    <property type="entry name" value="OxRdtase_FAD/NAD-bd"/>
</dbReference>
<dbReference type="PANTHER" id="PTHR47354:SF5">
    <property type="entry name" value="PROTEIN RFBI"/>
    <property type="match status" value="1"/>
</dbReference>
<dbReference type="SUPFAM" id="SSF54292">
    <property type="entry name" value="2Fe-2S ferredoxin-like"/>
    <property type="match status" value="1"/>
</dbReference>
<dbReference type="InterPro" id="IPR001041">
    <property type="entry name" value="2Fe-2S_ferredoxin-type"/>
</dbReference>
<evidence type="ECO:0000313" key="4">
    <source>
        <dbReference type="Proteomes" id="UP000002774"/>
    </source>
</evidence>
<dbReference type="Gene3D" id="3.10.20.30">
    <property type="match status" value="1"/>
</dbReference>
<evidence type="ECO:0000313" key="3">
    <source>
        <dbReference type="EMBL" id="EHQ27736.1"/>
    </source>
</evidence>